<dbReference type="SUPFAM" id="SSF56672">
    <property type="entry name" value="DNA/RNA polymerases"/>
    <property type="match status" value="1"/>
</dbReference>
<dbReference type="InterPro" id="IPR051320">
    <property type="entry name" value="Viral_Replic_Matur_Polypro"/>
</dbReference>
<dbReference type="EMBL" id="BMAW01089997">
    <property type="protein sequence ID" value="GFS42574.1"/>
    <property type="molecule type" value="Genomic_DNA"/>
</dbReference>
<comment type="caution">
    <text evidence="1">The sequence shown here is derived from an EMBL/GenBank/DDBJ whole genome shotgun (WGS) entry which is preliminary data.</text>
</comment>
<dbReference type="Gene3D" id="3.30.70.270">
    <property type="match status" value="1"/>
</dbReference>
<gene>
    <name evidence="1" type="primary">TY3B-I_549</name>
    <name evidence="1" type="ORF">NPIL_172051</name>
</gene>
<dbReference type="PANTHER" id="PTHR33064">
    <property type="entry name" value="POL PROTEIN"/>
    <property type="match status" value="1"/>
</dbReference>
<protein>
    <submittedName>
        <fullName evidence="1">Transposon Ty3-I Gag-Pol polyprotein</fullName>
    </submittedName>
</protein>
<evidence type="ECO:0000313" key="2">
    <source>
        <dbReference type="Proteomes" id="UP000887013"/>
    </source>
</evidence>
<dbReference type="Proteomes" id="UP000887013">
    <property type="component" value="Unassembled WGS sequence"/>
</dbReference>
<evidence type="ECO:0000313" key="1">
    <source>
        <dbReference type="EMBL" id="GFS42574.1"/>
    </source>
</evidence>
<dbReference type="InterPro" id="IPR043502">
    <property type="entry name" value="DNA/RNA_pol_sf"/>
</dbReference>
<dbReference type="GO" id="GO:0071897">
    <property type="term" value="P:DNA biosynthetic process"/>
    <property type="evidence" value="ECO:0007669"/>
    <property type="project" value="UniProtKB-ARBA"/>
</dbReference>
<organism evidence="1 2">
    <name type="scientific">Nephila pilipes</name>
    <name type="common">Giant wood spider</name>
    <name type="synonym">Nephila maculata</name>
    <dbReference type="NCBI Taxonomy" id="299642"/>
    <lineage>
        <taxon>Eukaryota</taxon>
        <taxon>Metazoa</taxon>
        <taxon>Ecdysozoa</taxon>
        <taxon>Arthropoda</taxon>
        <taxon>Chelicerata</taxon>
        <taxon>Arachnida</taxon>
        <taxon>Araneae</taxon>
        <taxon>Araneomorphae</taxon>
        <taxon>Entelegynae</taxon>
        <taxon>Araneoidea</taxon>
        <taxon>Nephilidae</taxon>
        <taxon>Nephila</taxon>
    </lineage>
</organism>
<proteinExistence type="predicted"/>
<dbReference type="OrthoDB" id="6428789at2759"/>
<reference evidence="1" key="1">
    <citation type="submission" date="2020-08" db="EMBL/GenBank/DDBJ databases">
        <title>Multicomponent nature underlies the extraordinary mechanical properties of spider dragline silk.</title>
        <authorList>
            <person name="Kono N."/>
            <person name="Nakamura H."/>
            <person name="Mori M."/>
            <person name="Yoshida Y."/>
            <person name="Ohtoshi R."/>
            <person name="Malay A.D."/>
            <person name="Moran D.A.P."/>
            <person name="Tomita M."/>
            <person name="Numata K."/>
            <person name="Arakawa K."/>
        </authorList>
    </citation>
    <scope>NUCLEOTIDE SEQUENCE</scope>
</reference>
<sequence length="171" mass="19703">MIPIRILNMDNKPKTMDKGAIIASYEPVVDIVARSQEFSGEQPNQSFLENLKGLNENQRTALQKLLQGFRNLFTACDADVGHCNVTQHKIDTDDIIIVLKTFEEHFSNIRKVFQRLQKANLKLKKCKFFRKEVSYLGHVIFSEGVKTDSEKIKAVVDWPCPETIHEHRSFL</sequence>
<accession>A0A8X6IEB4</accession>
<dbReference type="PANTHER" id="PTHR33064:SF37">
    <property type="entry name" value="RIBONUCLEASE H"/>
    <property type="match status" value="1"/>
</dbReference>
<dbReference type="AlphaFoldDB" id="A0A8X6IEB4"/>
<keyword evidence="2" id="KW-1185">Reference proteome</keyword>
<dbReference type="InterPro" id="IPR043128">
    <property type="entry name" value="Rev_trsase/Diguanyl_cyclase"/>
</dbReference>
<name>A0A8X6IEB4_NEPPI</name>